<comment type="caution">
    <text evidence="1">The sequence shown here is derived from an EMBL/GenBank/DDBJ whole genome shotgun (WGS) entry which is preliminary data.</text>
</comment>
<evidence type="ECO:0008006" key="3">
    <source>
        <dbReference type="Google" id="ProtNLM"/>
    </source>
</evidence>
<gene>
    <name evidence="1" type="ORF">HCUR_00029</name>
</gene>
<proteinExistence type="predicted"/>
<name>A0A2S5RIG6_9PROT</name>
<dbReference type="Proteomes" id="UP000239425">
    <property type="component" value="Unassembled WGS sequence"/>
</dbReference>
<dbReference type="EMBL" id="PHHC01000002">
    <property type="protein sequence ID" value="PPE06965.1"/>
    <property type="molecule type" value="Genomic_DNA"/>
</dbReference>
<reference evidence="1 2" key="1">
    <citation type="submission" date="2017-11" db="EMBL/GenBank/DDBJ databases">
        <title>Comparative genomic analysis of Holospora spp., intranuclear symbionts of paramecia.</title>
        <authorList>
            <person name="Garushyants S.K."/>
            <person name="Beliavskaya A."/>
            <person name="Malko D.B."/>
            <person name="Logacheva M.D."/>
            <person name="Rautian M.S."/>
            <person name="Gelfand M.S."/>
        </authorList>
    </citation>
    <scope>NUCLEOTIDE SEQUENCE [LARGE SCALE GENOMIC DNA]</scope>
    <source>
        <strain evidence="2">02AZ16</strain>
    </source>
</reference>
<evidence type="ECO:0000313" key="1">
    <source>
        <dbReference type="EMBL" id="PPE06965.1"/>
    </source>
</evidence>
<sequence>MSYSLIRIFVVRVEELRRKEGVGYEDSGKRFGMGKQTIEELSA</sequence>
<protein>
    <recommendedName>
        <fullName evidence="3">HTH cro/C1-type domain-containing protein</fullName>
    </recommendedName>
</protein>
<evidence type="ECO:0000313" key="2">
    <source>
        <dbReference type="Proteomes" id="UP000239425"/>
    </source>
</evidence>
<accession>A0A2S5RIG6</accession>
<keyword evidence="2" id="KW-1185">Reference proteome</keyword>
<dbReference type="AlphaFoldDB" id="A0A2S5RIG6"/>
<organism evidence="1 2">
    <name type="scientific">Holospora curviuscula</name>
    <dbReference type="NCBI Taxonomy" id="1082868"/>
    <lineage>
        <taxon>Bacteria</taxon>
        <taxon>Pseudomonadati</taxon>
        <taxon>Pseudomonadota</taxon>
        <taxon>Alphaproteobacteria</taxon>
        <taxon>Holosporales</taxon>
        <taxon>Holosporaceae</taxon>
        <taxon>Holospora</taxon>
    </lineage>
</organism>